<sequence length="822" mass="92652">MFRRLRLLIGGLNGRAGGGGRLYPPPLPPDASAPPPRRAADMLETAHEVAIYIHKFHNLDLFQQGWYQIKISMRWEDGGQGSTGTPSRVVQYEVPGSASDEVLGVWRIDDADHSFSTQPFRIKYARQDVLLSVMISFNLVLAKDESPSTSAVLLKFELLYAPVLESSIELQASLDPLPAAVHEFRIPPKALLGLHTYCPVHFDSFHSVLVDLSIHMVHLRAGTYTARKAASGYNMVEDMAGEINNGPSQSSAQRMHMTTKAIGIVKSLIASRDVLCEELQKLSKVLNKNIEDLSDTDLNLGEKKSVGSSLMPILSTSNAGASGTSMVERQLPGDSQNGLEKSNGNMYFENDILLQSLSMEELLDAFHSVGNQLSLLWNAFLKFHRANRKMILEYLKEAWANDRKTEWSIWMVHSKIDIPHRYLRSGVDEPSHHSVLARVSLPRRFSPDTAQNVMTRADLHRKSISQMKINNSAIQDMHIFSDPSRVPVILVEQNAMNLPLRSVSCDSALTNLDPKDSPTTLMGHEFRPVPKSFGATPQRNSRVLKVVVFVHGFQGHHLDLRLVRNQWLLIDPGTDCLMSETNEEKTSGDFREMGNRLAEEVTAFLKKKMDKLSRSGGYRDIKLSFVGHSIGNIIIRSALTERVMEPFLKNLYTYMSISGPHLGYLYSSNSLFNSGLWLLKKLKNAQCIHQLTLTDDPDLHNTFFYKLCKQKTLEYFKNIILLSSPQDGYVPYHSARIDLCQASSYDYSMKGQVFTEMLNNCLDQIRAPSSERRTFMRCDVNFDTSSQAKNLNTIIGRAAHIEFLETDLFAKFIMWSFSELFR</sequence>
<evidence type="ECO:0000313" key="4">
    <source>
        <dbReference type="EMBL" id="KAK1299547.1"/>
    </source>
</evidence>
<dbReference type="AlphaFoldDB" id="A0AAV9DDZ6"/>
<reference evidence="4" key="2">
    <citation type="submission" date="2023-06" db="EMBL/GenBank/DDBJ databases">
        <authorList>
            <person name="Ma L."/>
            <person name="Liu K.-W."/>
            <person name="Li Z."/>
            <person name="Hsiao Y.-Y."/>
            <person name="Qi Y."/>
            <person name="Fu T."/>
            <person name="Tang G."/>
            <person name="Zhang D."/>
            <person name="Sun W.-H."/>
            <person name="Liu D.-K."/>
            <person name="Li Y."/>
            <person name="Chen G.-Z."/>
            <person name="Liu X.-D."/>
            <person name="Liao X.-Y."/>
            <person name="Jiang Y.-T."/>
            <person name="Yu X."/>
            <person name="Hao Y."/>
            <person name="Huang J."/>
            <person name="Zhao X.-W."/>
            <person name="Ke S."/>
            <person name="Chen Y.-Y."/>
            <person name="Wu W.-L."/>
            <person name="Hsu J.-L."/>
            <person name="Lin Y.-F."/>
            <person name="Huang M.-D."/>
            <person name="Li C.-Y."/>
            <person name="Huang L."/>
            <person name="Wang Z.-W."/>
            <person name="Zhao X."/>
            <person name="Zhong W.-Y."/>
            <person name="Peng D.-H."/>
            <person name="Ahmad S."/>
            <person name="Lan S."/>
            <person name="Zhang J.-S."/>
            <person name="Tsai W.-C."/>
            <person name="Van De Peer Y."/>
            <person name="Liu Z.-J."/>
        </authorList>
    </citation>
    <scope>NUCLEOTIDE SEQUENCE</scope>
    <source>
        <strain evidence="4">CP</strain>
        <tissue evidence="4">Leaves</tissue>
    </source>
</reference>
<dbReference type="FunFam" id="3.40.50.1820:FF:000102">
    <property type="entry name" value="Putative serine esterase family protein"/>
    <property type="match status" value="1"/>
</dbReference>
<keyword evidence="5" id="KW-1185">Reference proteome</keyword>
<evidence type="ECO:0000256" key="1">
    <source>
        <dbReference type="ARBA" id="ARBA00007949"/>
    </source>
</evidence>
<dbReference type="PANTHER" id="PTHR12482:SF5">
    <property type="entry name" value="DUF676 DOMAIN-CONTAINING PROTEIN"/>
    <property type="match status" value="1"/>
</dbReference>
<dbReference type="EMBL" id="JAUJYO010000013">
    <property type="protein sequence ID" value="KAK1299547.1"/>
    <property type="molecule type" value="Genomic_DNA"/>
</dbReference>
<feature type="compositionally biased region" description="Pro residues" evidence="2">
    <location>
        <begin position="23"/>
        <end position="37"/>
    </location>
</feature>
<evidence type="ECO:0000313" key="5">
    <source>
        <dbReference type="Proteomes" id="UP001180020"/>
    </source>
</evidence>
<organism evidence="4 5">
    <name type="scientific">Acorus calamus</name>
    <name type="common">Sweet flag</name>
    <dbReference type="NCBI Taxonomy" id="4465"/>
    <lineage>
        <taxon>Eukaryota</taxon>
        <taxon>Viridiplantae</taxon>
        <taxon>Streptophyta</taxon>
        <taxon>Embryophyta</taxon>
        <taxon>Tracheophyta</taxon>
        <taxon>Spermatophyta</taxon>
        <taxon>Magnoliopsida</taxon>
        <taxon>Liliopsida</taxon>
        <taxon>Acoraceae</taxon>
        <taxon>Acorus</taxon>
    </lineage>
</organism>
<dbReference type="InterPro" id="IPR044294">
    <property type="entry name" value="Lipase-like"/>
</dbReference>
<reference evidence="4" key="1">
    <citation type="journal article" date="2023" name="Nat. Commun.">
        <title>Diploid and tetraploid genomes of Acorus and the evolution of monocots.</title>
        <authorList>
            <person name="Ma L."/>
            <person name="Liu K.W."/>
            <person name="Li Z."/>
            <person name="Hsiao Y.Y."/>
            <person name="Qi Y."/>
            <person name="Fu T."/>
            <person name="Tang G.D."/>
            <person name="Zhang D."/>
            <person name="Sun W.H."/>
            <person name="Liu D.K."/>
            <person name="Li Y."/>
            <person name="Chen G.Z."/>
            <person name="Liu X.D."/>
            <person name="Liao X.Y."/>
            <person name="Jiang Y.T."/>
            <person name="Yu X."/>
            <person name="Hao Y."/>
            <person name="Huang J."/>
            <person name="Zhao X.W."/>
            <person name="Ke S."/>
            <person name="Chen Y.Y."/>
            <person name="Wu W.L."/>
            <person name="Hsu J.L."/>
            <person name="Lin Y.F."/>
            <person name="Huang M.D."/>
            <person name="Li C.Y."/>
            <person name="Huang L."/>
            <person name="Wang Z.W."/>
            <person name="Zhao X."/>
            <person name="Zhong W.Y."/>
            <person name="Peng D.H."/>
            <person name="Ahmad S."/>
            <person name="Lan S."/>
            <person name="Zhang J.S."/>
            <person name="Tsai W.C."/>
            <person name="Van de Peer Y."/>
            <person name="Liu Z.J."/>
        </authorList>
    </citation>
    <scope>NUCLEOTIDE SEQUENCE</scope>
    <source>
        <strain evidence="4">CP</strain>
    </source>
</reference>
<dbReference type="Gene3D" id="3.40.50.1820">
    <property type="entry name" value="alpha/beta hydrolase"/>
    <property type="match status" value="1"/>
</dbReference>
<dbReference type="Pfam" id="PF12394">
    <property type="entry name" value="DUF3657"/>
    <property type="match status" value="1"/>
</dbReference>
<name>A0AAV9DDZ6_ACOCL</name>
<dbReference type="SUPFAM" id="SSF53474">
    <property type="entry name" value="alpha/beta-Hydrolases"/>
    <property type="match status" value="1"/>
</dbReference>
<comment type="similarity">
    <text evidence="1">Belongs to the FAM135 family.</text>
</comment>
<dbReference type="InterPro" id="IPR029058">
    <property type="entry name" value="AB_hydrolase_fold"/>
</dbReference>
<dbReference type="PANTHER" id="PTHR12482">
    <property type="entry name" value="LIPASE ROG1-RELATED-RELATED"/>
    <property type="match status" value="1"/>
</dbReference>
<protein>
    <recommendedName>
        <fullName evidence="3">DUF676 domain-containing protein</fullName>
    </recommendedName>
</protein>
<gene>
    <name evidence="4" type="ORF">QJS10_CPB13g00605</name>
</gene>
<feature type="domain" description="DUF676" evidence="3">
    <location>
        <begin position="544"/>
        <end position="734"/>
    </location>
</feature>
<dbReference type="Pfam" id="PF05057">
    <property type="entry name" value="DUF676"/>
    <property type="match status" value="1"/>
</dbReference>
<evidence type="ECO:0000256" key="2">
    <source>
        <dbReference type="SAM" id="MobiDB-lite"/>
    </source>
</evidence>
<dbReference type="Proteomes" id="UP001180020">
    <property type="component" value="Unassembled WGS sequence"/>
</dbReference>
<dbReference type="InterPro" id="IPR022122">
    <property type="entry name" value="DUF3657"/>
</dbReference>
<comment type="caution">
    <text evidence="4">The sequence shown here is derived from an EMBL/GenBank/DDBJ whole genome shotgun (WGS) entry which is preliminary data.</text>
</comment>
<dbReference type="InterPro" id="IPR007751">
    <property type="entry name" value="DUF676_lipase-like"/>
</dbReference>
<proteinExistence type="inferred from homology"/>
<accession>A0AAV9DDZ6</accession>
<feature type="region of interest" description="Disordered" evidence="2">
    <location>
        <begin position="19"/>
        <end position="38"/>
    </location>
</feature>
<evidence type="ECO:0000259" key="3">
    <source>
        <dbReference type="Pfam" id="PF05057"/>
    </source>
</evidence>